<feature type="region of interest" description="Disordered" evidence="4">
    <location>
        <begin position="242"/>
        <end position="283"/>
    </location>
</feature>
<name>A0A8F2W3V0_CANAR</name>
<gene>
    <name evidence="5" type="ORF">CA7LBN_003234</name>
</gene>
<keyword evidence="3" id="KW-0539">Nucleus</keyword>
<evidence type="ECO:0000256" key="2">
    <source>
        <dbReference type="ARBA" id="ARBA00008912"/>
    </source>
</evidence>
<dbReference type="GO" id="GO:0003899">
    <property type="term" value="F:DNA-directed RNA polymerase activity"/>
    <property type="evidence" value="ECO:0007669"/>
    <property type="project" value="InterPro"/>
</dbReference>
<dbReference type="Gene3D" id="2.40.50.140">
    <property type="entry name" value="Nucleic acid-binding proteins"/>
    <property type="match status" value="1"/>
</dbReference>
<dbReference type="GO" id="GO:0005736">
    <property type="term" value="C:RNA polymerase I complex"/>
    <property type="evidence" value="ECO:0007669"/>
    <property type="project" value="TreeGrafter"/>
</dbReference>
<dbReference type="InterPro" id="IPR005570">
    <property type="entry name" value="RPABC3"/>
</dbReference>
<comment type="subcellular location">
    <subcellularLocation>
        <location evidence="1">Nucleus</location>
    </subcellularLocation>
</comment>
<evidence type="ECO:0000256" key="3">
    <source>
        <dbReference type="ARBA" id="ARBA00023242"/>
    </source>
</evidence>
<sequence>MSGILFEDMFNVDSVDHGRYNKVSRIEGQSSTAQDIKITLDINSELFPVKESDSLTITLASSLGNEDSMITSNGSWRPPKRGDRSLADDYDYVMFGTVYKFEESQDNDKMAVYISFGGLLMRLEGGYRSLSNLKQENAYILIPDPLLQQVPLIKNPAFQPPKPITLNTNYAKLIPNLPASVIPPEVTINKEDIEAWIADLQKFKKEKFDSEEKKRAIQKYEEWLKSVQRKVAPGFDFDIMTPASAGHKKAGVPQESTMTEESRKQLEPDKSALNEDLRNISMD</sequence>
<dbReference type="SUPFAM" id="SSF50249">
    <property type="entry name" value="Nucleic acid-binding proteins"/>
    <property type="match status" value="1"/>
</dbReference>
<dbReference type="AlphaFoldDB" id="A0A8F2W3V0"/>
<comment type="similarity">
    <text evidence="2">Belongs to the eukaryotic RPB8 RNA polymerase subunit family.</text>
</comment>
<dbReference type="InterPro" id="IPR012340">
    <property type="entry name" value="NA-bd_OB-fold"/>
</dbReference>
<proteinExistence type="inferred from homology"/>
<reference evidence="5" key="1">
    <citation type="submission" date="2021-06" db="EMBL/GenBank/DDBJ databases">
        <title>Candida auris outbreak in lebanese hospital.</title>
        <authorList>
            <person name="Finianos M."/>
        </authorList>
    </citation>
    <scope>NUCLEOTIDE SEQUENCE</scope>
    <source>
        <strain evidence="5">CA7LBN</strain>
    </source>
</reference>
<dbReference type="PANTHER" id="PTHR10917">
    <property type="entry name" value="DNA-DIRECTED RNA POLYMERASES I, II, AND III SUBUNIT RPABC3"/>
    <property type="match status" value="1"/>
</dbReference>
<dbReference type="Proteomes" id="UP000825438">
    <property type="component" value="Chromosome III"/>
</dbReference>
<evidence type="ECO:0000256" key="4">
    <source>
        <dbReference type="SAM" id="MobiDB-lite"/>
    </source>
</evidence>
<protein>
    <submittedName>
        <fullName evidence="5">Uncharacterized protein</fullName>
    </submittedName>
</protein>
<dbReference type="SMART" id="SM00658">
    <property type="entry name" value="RPOL8c"/>
    <property type="match status" value="1"/>
</dbReference>
<feature type="compositionally biased region" description="Basic and acidic residues" evidence="4">
    <location>
        <begin position="260"/>
        <end position="283"/>
    </location>
</feature>
<dbReference type="GO" id="GO:0006351">
    <property type="term" value="P:DNA-templated transcription"/>
    <property type="evidence" value="ECO:0007669"/>
    <property type="project" value="InterPro"/>
</dbReference>
<dbReference type="EMBL" id="CP076751">
    <property type="protein sequence ID" value="QWW24400.1"/>
    <property type="molecule type" value="Genomic_DNA"/>
</dbReference>
<dbReference type="GO" id="GO:0005666">
    <property type="term" value="C:RNA polymerase III complex"/>
    <property type="evidence" value="ECO:0007669"/>
    <property type="project" value="TreeGrafter"/>
</dbReference>
<evidence type="ECO:0000256" key="1">
    <source>
        <dbReference type="ARBA" id="ARBA00004123"/>
    </source>
</evidence>
<evidence type="ECO:0000313" key="5">
    <source>
        <dbReference type="EMBL" id="QWW24400.1"/>
    </source>
</evidence>
<dbReference type="GO" id="GO:0005665">
    <property type="term" value="C:RNA polymerase II, core complex"/>
    <property type="evidence" value="ECO:0007669"/>
    <property type="project" value="TreeGrafter"/>
</dbReference>
<accession>A0A8F2W3V0</accession>
<dbReference type="PANTHER" id="PTHR10917:SF0">
    <property type="entry name" value="DNA-DIRECTED RNA POLYMERASES I, II, AND III SUBUNIT RPABC3"/>
    <property type="match status" value="1"/>
</dbReference>
<dbReference type="FunFam" id="2.40.50.140:FF:000191">
    <property type="entry name" value="DNA-directed RNA polymerases I, II, and III subunit RPABC3"/>
    <property type="match status" value="1"/>
</dbReference>
<organism evidence="5">
    <name type="scientific">Candidozyma auris</name>
    <name type="common">Yeast</name>
    <name type="synonym">Candida auris</name>
    <dbReference type="NCBI Taxonomy" id="498019"/>
    <lineage>
        <taxon>Eukaryota</taxon>
        <taxon>Fungi</taxon>
        <taxon>Dikarya</taxon>
        <taxon>Ascomycota</taxon>
        <taxon>Saccharomycotina</taxon>
        <taxon>Pichiomycetes</taxon>
        <taxon>Metschnikowiaceae</taxon>
        <taxon>Candidozyma</taxon>
    </lineage>
</organism>
<dbReference type="Pfam" id="PF03870">
    <property type="entry name" value="RNA_pol_Rpb8"/>
    <property type="match status" value="1"/>
</dbReference>